<organism evidence="2 3">
    <name type="scientific">Penicillium roqueforti (strain FM164)</name>
    <dbReference type="NCBI Taxonomy" id="1365484"/>
    <lineage>
        <taxon>Eukaryota</taxon>
        <taxon>Fungi</taxon>
        <taxon>Dikarya</taxon>
        <taxon>Ascomycota</taxon>
        <taxon>Pezizomycotina</taxon>
        <taxon>Eurotiomycetes</taxon>
        <taxon>Eurotiomycetidae</taxon>
        <taxon>Eurotiales</taxon>
        <taxon>Aspergillaceae</taxon>
        <taxon>Penicillium</taxon>
    </lineage>
</organism>
<keyword evidence="3" id="KW-1185">Reference proteome</keyword>
<accession>W6R6F8</accession>
<gene>
    <name evidence="2" type="ORF">PROQFM164_S06g000358</name>
</gene>
<dbReference type="EMBL" id="HG792020">
    <property type="protein sequence ID" value="CDM37397.1"/>
    <property type="molecule type" value="Genomic_DNA"/>
</dbReference>
<dbReference type="AlphaFoldDB" id="W6R6F8"/>
<feature type="region of interest" description="Disordered" evidence="1">
    <location>
        <begin position="1"/>
        <end position="24"/>
    </location>
</feature>
<protein>
    <submittedName>
        <fullName evidence="2">Uncharacterized protein</fullName>
    </submittedName>
</protein>
<name>W6R6F8_PENRF</name>
<proteinExistence type="predicted"/>
<dbReference type="Proteomes" id="UP000030686">
    <property type="component" value="Unassembled WGS sequence"/>
</dbReference>
<evidence type="ECO:0000313" key="2">
    <source>
        <dbReference type="EMBL" id="CDM37397.1"/>
    </source>
</evidence>
<reference evidence="2" key="1">
    <citation type="journal article" date="2014" name="Nat. Commun.">
        <title>Multiple recent horizontal transfers of a large genomic region in cheese making fungi.</title>
        <authorList>
            <person name="Cheeseman K."/>
            <person name="Ropars J."/>
            <person name="Renault P."/>
            <person name="Dupont J."/>
            <person name="Gouzy J."/>
            <person name="Branca A."/>
            <person name="Abraham A.L."/>
            <person name="Ceppi M."/>
            <person name="Conseiller E."/>
            <person name="Debuchy R."/>
            <person name="Malagnac F."/>
            <person name="Goarin A."/>
            <person name="Silar P."/>
            <person name="Lacoste S."/>
            <person name="Sallet E."/>
            <person name="Bensimon A."/>
            <person name="Giraud T."/>
            <person name="Brygoo Y."/>
        </authorList>
    </citation>
    <scope>NUCLEOTIDE SEQUENCE [LARGE SCALE GENOMIC DNA]</scope>
    <source>
        <strain evidence="2">FM164</strain>
    </source>
</reference>
<sequence>MISVEQRGEEPENAIQQSVSEPGCYKMRSQMDTSLLGSRSLPRGLANED</sequence>
<evidence type="ECO:0000313" key="3">
    <source>
        <dbReference type="Proteomes" id="UP000030686"/>
    </source>
</evidence>
<evidence type="ECO:0000256" key="1">
    <source>
        <dbReference type="SAM" id="MobiDB-lite"/>
    </source>
</evidence>
<feature type="compositionally biased region" description="Basic and acidic residues" evidence="1">
    <location>
        <begin position="1"/>
        <end position="10"/>
    </location>
</feature>